<evidence type="ECO:0000313" key="3">
    <source>
        <dbReference type="EMBL" id="CDT41444.1"/>
    </source>
</evidence>
<reference evidence="6 10" key="3">
    <citation type="submission" date="2019-02" db="EMBL/GenBank/DDBJ databases">
        <authorList>
            <consortium name="Pathogen Informatics"/>
        </authorList>
    </citation>
    <scope>NUCLEOTIDE SEQUENCE [LARGE SCALE GENOMIC DNA]</scope>
    <source>
        <strain evidence="10">clo34</strain>
        <strain evidence="6">Clo34</strain>
        <strain evidence="9">tl291</strain>
        <strain evidence="7">Tl291</strain>
        <strain evidence="5 8">VRECD0157</strain>
    </source>
</reference>
<dbReference type="RefSeq" id="WP_003433614.1">
    <property type="nucleotide sequence ID" value="NZ_AP031492.1"/>
</dbReference>
<dbReference type="KEGG" id="pdf:CD630DERM_17910"/>
<dbReference type="AlphaFoldDB" id="A0A031WJ12"/>
<proteinExistence type="predicted"/>
<protein>
    <submittedName>
        <fullName evidence="3">Uncharacterized protein</fullName>
    </submittedName>
</protein>
<sequence>MLNLKEIREEIIKKYIGDSLISELTEELKNILITDLQSNPFKSNIELSIIPANIEIFKKIENILIDSKVNLKMGWERILINYILKDLFELNYEINKSCNEPLMFRVIISIDSYDA</sequence>
<dbReference type="EMBL" id="FUPS01000017">
    <property type="protein sequence ID" value="SJT14228.1"/>
    <property type="molecule type" value="Genomic_DNA"/>
</dbReference>
<dbReference type="EMBL" id="LK933149">
    <property type="protein sequence ID" value="CDT41444.1"/>
    <property type="molecule type" value="Genomic_DNA"/>
</dbReference>
<dbReference type="Proteomes" id="UP000189137">
    <property type="component" value="Unassembled WGS sequence"/>
</dbReference>
<accession>A0A031WJ12</accession>
<reference evidence="3" key="1">
    <citation type="submission" date="2014-07" db="EMBL/GenBank/DDBJ databases">
        <authorList>
            <person name="Monot Marc"/>
        </authorList>
    </citation>
    <scope>NUCLEOTIDE SEQUENCE</scope>
    <source>
        <strain evidence="3">7032989</strain>
        <strain evidence="1">7032994</strain>
    </source>
</reference>
<evidence type="ECO:0000313" key="4">
    <source>
        <dbReference type="EMBL" id="HBH1543290.1"/>
    </source>
</evidence>
<dbReference type="EMBL" id="LK932516">
    <property type="protein sequence ID" value="CDS87633.1"/>
    <property type="molecule type" value="Genomic_DNA"/>
</dbReference>
<evidence type="ECO:0000313" key="9">
    <source>
        <dbReference type="Proteomes" id="UP000372533"/>
    </source>
</evidence>
<reference evidence="4" key="2">
    <citation type="journal article" date="2018" name="Genome Biol.">
        <title>SKESA: strategic k-mer extension for scrupulous assemblies.</title>
        <authorList>
            <person name="Souvorov A."/>
            <person name="Agarwala R."/>
            <person name="Lipman D.J."/>
        </authorList>
    </citation>
    <scope>NUCLEOTIDE SEQUENCE</scope>
    <source>
        <strain evidence="4">HN1000</strain>
    </source>
</reference>
<evidence type="ECO:0000313" key="10">
    <source>
        <dbReference type="Proteomes" id="UP000411588"/>
    </source>
</evidence>
<reference evidence="4" key="4">
    <citation type="submission" date="2021-06" db="EMBL/GenBank/DDBJ databases">
        <authorList>
            <consortium name="NCBI Pathogen Detection Project"/>
        </authorList>
    </citation>
    <scope>NUCLEOTIDE SEQUENCE</scope>
    <source>
        <strain evidence="4">HN1000</strain>
    </source>
</reference>
<evidence type="ECO:0000313" key="6">
    <source>
        <dbReference type="EMBL" id="VFD30891.1"/>
    </source>
</evidence>
<dbReference type="EMBL" id="CAAJVP010000001">
    <property type="protein sequence ID" value="VHX93130.1"/>
    <property type="molecule type" value="Genomic_DNA"/>
</dbReference>
<organism evidence="3">
    <name type="scientific">Clostridioides difficile</name>
    <name type="common">Peptoclostridium difficile</name>
    <dbReference type="NCBI Taxonomy" id="1496"/>
    <lineage>
        <taxon>Bacteria</taxon>
        <taxon>Bacillati</taxon>
        <taxon>Bacillota</taxon>
        <taxon>Clostridia</taxon>
        <taxon>Peptostreptococcales</taxon>
        <taxon>Peptostreptococcaceae</taxon>
        <taxon>Clostridioides</taxon>
    </lineage>
</organism>
<dbReference type="EMBL" id="CAADAN010000003">
    <property type="protein sequence ID" value="VFD30891.1"/>
    <property type="molecule type" value="Genomic_DNA"/>
</dbReference>
<evidence type="ECO:0000313" key="2">
    <source>
        <dbReference type="EMBL" id="CDS87633.1"/>
    </source>
</evidence>
<dbReference type="Proteomes" id="UP000878956">
    <property type="component" value="Unassembled WGS sequence"/>
</dbReference>
<name>A0A031WJ12_CLODI</name>
<evidence type="ECO:0000313" key="8">
    <source>
        <dbReference type="Proteomes" id="UP000189137"/>
    </source>
</evidence>
<evidence type="ECO:0000313" key="1">
    <source>
        <dbReference type="EMBL" id="CDS84284.1"/>
    </source>
</evidence>
<dbReference type="GeneID" id="66354207"/>
<evidence type="ECO:0000313" key="7">
    <source>
        <dbReference type="EMBL" id="VHX93130.1"/>
    </source>
</evidence>
<dbReference type="EMBL" id="DAEPXK010000034">
    <property type="protein sequence ID" value="HBH1543290.1"/>
    <property type="molecule type" value="Genomic_DNA"/>
</dbReference>
<dbReference type="PATRIC" id="fig|1496.1373.peg.2143"/>
<dbReference type="Proteomes" id="UP000372533">
    <property type="component" value="Unassembled WGS sequence"/>
</dbReference>
<dbReference type="EMBL" id="LK932360">
    <property type="protein sequence ID" value="CDS84284.1"/>
    <property type="molecule type" value="Genomic_DNA"/>
</dbReference>
<evidence type="ECO:0000313" key="5">
    <source>
        <dbReference type="EMBL" id="SJT14228.1"/>
    </source>
</evidence>
<gene>
    <name evidence="3" type="ORF">BN1095_470025</name>
    <name evidence="2" type="ORF">BN1096_620138</name>
    <name evidence="1" type="ORF">BN1097_250140</name>
    <name evidence="4" type="ORF">KRM00_002815</name>
    <name evidence="7" type="ORF">SAMEA1402366_00243</name>
    <name evidence="6" type="ORF">SAMEA1402399_01300</name>
    <name evidence="5" type="ORF">SAMEA3375112_03811</name>
</gene>
<dbReference type="Proteomes" id="UP000411588">
    <property type="component" value="Unassembled WGS sequence"/>
</dbReference>